<proteinExistence type="predicted"/>
<dbReference type="EMBL" id="MK318968">
    <property type="protein sequence ID" value="QCL09223.1"/>
    <property type="molecule type" value="Genomic_DNA"/>
</dbReference>
<reference evidence="1" key="1">
    <citation type="submission" date="2018-12" db="EMBL/GenBank/DDBJ databases">
        <title>Three Rhizobium rhizogenes strains isolated from the same crown gall tumor carry diverse plasmids.</title>
        <authorList>
            <person name="Pulawska J."/>
            <person name="Kuzmanovic N."/>
        </authorList>
    </citation>
    <scope>NUCLEOTIDE SEQUENCE</scope>
    <source>
        <strain evidence="1">C5.7</strain>
        <strain evidence="2">Colt5.8</strain>
        <plasmid evidence="1">pC5.7b</plasmid>
        <plasmid evidence="2">pColt5.8b</plasmid>
    </source>
</reference>
<evidence type="ECO:0000313" key="1">
    <source>
        <dbReference type="EMBL" id="QCL09223.1"/>
    </source>
</evidence>
<accession>A0A7S4ZTE9</accession>
<geneLocation type="plasmid" evidence="1">
    <name>pC5.7b</name>
</geneLocation>
<sequence length="45" mass="5227">MPKRTRFWSEGNVSGPATSVDFDEMLEEARQELKYSPRAILNQKL</sequence>
<dbReference type="EMBL" id="MK318972">
    <property type="protein sequence ID" value="QCL09854.1"/>
    <property type="molecule type" value="Genomic_DNA"/>
</dbReference>
<evidence type="ECO:0000313" key="2">
    <source>
        <dbReference type="EMBL" id="QCL09854.1"/>
    </source>
</evidence>
<protein>
    <submittedName>
        <fullName evidence="1">Uncharacterized protein</fullName>
    </submittedName>
</protein>
<organism evidence="1">
    <name type="scientific">Rhizobium rhizogenes</name>
    <name type="common">Agrobacterium rhizogenes</name>
    <dbReference type="NCBI Taxonomy" id="359"/>
    <lineage>
        <taxon>Bacteria</taxon>
        <taxon>Pseudomonadati</taxon>
        <taxon>Pseudomonadota</taxon>
        <taxon>Alphaproteobacteria</taxon>
        <taxon>Hyphomicrobiales</taxon>
        <taxon>Rhizobiaceae</taxon>
        <taxon>Rhizobium/Agrobacterium group</taxon>
        <taxon>Rhizobium</taxon>
    </lineage>
</organism>
<name>A0A7S4ZTE9_RHIRH</name>
<keyword evidence="1" id="KW-0614">Plasmid</keyword>
<dbReference type="AlphaFoldDB" id="A0A7S4ZTE9"/>
<geneLocation type="plasmid" evidence="2">
    <name>pColt5.8b</name>
</geneLocation>
<gene>
    <name evidence="1" type="ORF">pC5.7b_356</name>
    <name evidence="2" type="ORF">pC5.8b_364</name>
</gene>